<gene>
    <name evidence="6 9" type="primary">ruvA</name>
    <name evidence="9" type="ORF">ENJ46_01760</name>
</gene>
<comment type="subcellular location">
    <subcellularLocation>
        <location evidence="6">Cytoplasm</location>
    </subcellularLocation>
</comment>
<dbReference type="GO" id="GO:0048476">
    <property type="term" value="C:Holliday junction resolvase complex"/>
    <property type="evidence" value="ECO:0007669"/>
    <property type="project" value="UniProtKB-UniRule"/>
</dbReference>
<dbReference type="SUPFAM" id="SSF47781">
    <property type="entry name" value="RuvA domain 2-like"/>
    <property type="match status" value="1"/>
</dbReference>
<dbReference type="InterPro" id="IPR011114">
    <property type="entry name" value="RuvA_C"/>
</dbReference>
<feature type="domain" description="Holliday junction DNA helicase RuvA C-terminal" evidence="8">
    <location>
        <begin position="160"/>
        <end position="202"/>
    </location>
</feature>
<keyword evidence="4 6" id="KW-0233">DNA recombination</keyword>
<dbReference type="GO" id="GO:0006281">
    <property type="term" value="P:DNA repair"/>
    <property type="evidence" value="ECO:0007669"/>
    <property type="project" value="UniProtKB-UniRule"/>
</dbReference>
<dbReference type="GO" id="GO:0005524">
    <property type="term" value="F:ATP binding"/>
    <property type="evidence" value="ECO:0007669"/>
    <property type="project" value="InterPro"/>
</dbReference>
<dbReference type="InterPro" id="IPR013849">
    <property type="entry name" value="DNA_helicase_Holl-junc_RuvA_I"/>
</dbReference>
<dbReference type="InterPro" id="IPR036267">
    <property type="entry name" value="RuvA_C_sf"/>
</dbReference>
<comment type="similarity">
    <text evidence="6">Belongs to the RuvA family.</text>
</comment>
<dbReference type="NCBIfam" id="TIGR00084">
    <property type="entry name" value="ruvA"/>
    <property type="match status" value="1"/>
</dbReference>
<keyword evidence="2 6" id="KW-0227">DNA damage</keyword>
<keyword evidence="1 6" id="KW-0963">Cytoplasm</keyword>
<keyword evidence="5 6" id="KW-0234">DNA repair</keyword>
<dbReference type="GO" id="GO:0009379">
    <property type="term" value="C:Holliday junction helicase complex"/>
    <property type="evidence" value="ECO:0007669"/>
    <property type="project" value="InterPro"/>
</dbReference>
<evidence type="ECO:0000256" key="2">
    <source>
        <dbReference type="ARBA" id="ARBA00022763"/>
    </source>
</evidence>
<dbReference type="GO" id="GO:0006310">
    <property type="term" value="P:DNA recombination"/>
    <property type="evidence" value="ECO:0007669"/>
    <property type="project" value="UniProtKB-UniRule"/>
</dbReference>
<keyword evidence="3 6" id="KW-0238">DNA-binding</keyword>
<reference evidence="9" key="1">
    <citation type="journal article" date="2020" name="mSystems">
        <title>Genome- and Community-Level Interaction Insights into Carbon Utilization and Element Cycling Functions of Hydrothermarchaeota in Hydrothermal Sediment.</title>
        <authorList>
            <person name="Zhou Z."/>
            <person name="Liu Y."/>
            <person name="Xu W."/>
            <person name="Pan J."/>
            <person name="Luo Z.H."/>
            <person name="Li M."/>
        </authorList>
    </citation>
    <scope>NUCLEOTIDE SEQUENCE [LARGE SCALE GENOMIC DNA]</scope>
    <source>
        <strain evidence="9">HyVt-489</strain>
    </source>
</reference>
<sequence>MIGMLTGTVLMVGMGEAILDVNGVGYLVKCGSRTLSGLAVGQVSTLHIETHVREQAITLFGFGDEEERAWFVRLQSVQKVGPKAALAILDIMHPNEILSAASLEDKAAFSRANGVGPSLAGRIVVELSGKPAPMGRGFGAVQGLDTARTPDTAPPQNSNRDAVSALVNLGIGQSEALRAVASAAKKDESLALDALIKAALKEVGT</sequence>
<evidence type="ECO:0000256" key="6">
    <source>
        <dbReference type="HAMAP-Rule" id="MF_00031"/>
    </source>
</evidence>
<dbReference type="EMBL" id="DRMN01000118">
    <property type="protein sequence ID" value="HFB54623.1"/>
    <property type="molecule type" value="Genomic_DNA"/>
</dbReference>
<dbReference type="Pfam" id="PF07499">
    <property type="entry name" value="RuvA_C"/>
    <property type="match status" value="1"/>
</dbReference>
<feature type="domain" description="DNA helicase Holliday junction RuvA type" evidence="7">
    <location>
        <begin position="1"/>
        <end position="61"/>
    </location>
</feature>
<feature type="region of interest" description="Domain III" evidence="6">
    <location>
        <begin position="156"/>
        <end position="205"/>
    </location>
</feature>
<dbReference type="Gene3D" id="1.10.150.20">
    <property type="entry name" value="5' to 3' exonuclease, C-terminal subdomain"/>
    <property type="match status" value="1"/>
</dbReference>
<dbReference type="GO" id="GO:0005737">
    <property type="term" value="C:cytoplasm"/>
    <property type="evidence" value="ECO:0007669"/>
    <property type="project" value="UniProtKB-SubCell"/>
</dbReference>
<dbReference type="Pfam" id="PF01330">
    <property type="entry name" value="RuvA_N"/>
    <property type="match status" value="1"/>
</dbReference>
<dbReference type="CDD" id="cd14332">
    <property type="entry name" value="UBA_RuvA_C"/>
    <property type="match status" value="1"/>
</dbReference>
<dbReference type="HAMAP" id="MF_00031">
    <property type="entry name" value="DNA_HJ_migration_RuvA"/>
    <property type="match status" value="1"/>
</dbReference>
<dbReference type="InterPro" id="IPR010994">
    <property type="entry name" value="RuvA_2-like"/>
</dbReference>
<evidence type="ECO:0000313" key="10">
    <source>
        <dbReference type="Proteomes" id="UP000886042"/>
    </source>
</evidence>
<name>A0A7C3C4R8_9PROT</name>
<organism evidence="9 10">
    <name type="scientific">Hellea balneolensis</name>
    <dbReference type="NCBI Taxonomy" id="287478"/>
    <lineage>
        <taxon>Bacteria</taxon>
        <taxon>Pseudomonadati</taxon>
        <taxon>Pseudomonadota</taxon>
        <taxon>Alphaproteobacteria</taxon>
        <taxon>Maricaulales</taxon>
        <taxon>Robiginitomaculaceae</taxon>
        <taxon>Hellea</taxon>
    </lineage>
</organism>
<evidence type="ECO:0000256" key="4">
    <source>
        <dbReference type="ARBA" id="ARBA00023172"/>
    </source>
</evidence>
<evidence type="ECO:0000259" key="7">
    <source>
        <dbReference type="Pfam" id="PF01330"/>
    </source>
</evidence>
<dbReference type="SUPFAM" id="SSF46929">
    <property type="entry name" value="DNA helicase RuvA subunit, C-terminal domain"/>
    <property type="match status" value="1"/>
</dbReference>
<evidence type="ECO:0000256" key="5">
    <source>
        <dbReference type="ARBA" id="ARBA00023204"/>
    </source>
</evidence>
<dbReference type="InterPro" id="IPR012340">
    <property type="entry name" value="NA-bd_OB-fold"/>
</dbReference>
<accession>A0A7C3C4R8</accession>
<comment type="function">
    <text evidence="6">The RuvA-RuvB-RuvC complex processes Holliday junction (HJ) DNA during genetic recombination and DNA repair, while the RuvA-RuvB complex plays an important role in the rescue of blocked DNA replication forks via replication fork reversal (RFR). RuvA specifically binds to HJ cruciform DNA, conferring on it an open structure. The RuvB hexamer acts as an ATP-dependent pump, pulling dsDNA into and through the RuvAB complex. HJ branch migration allows RuvC to scan DNA until it finds its consensus sequence, where it cleaves and resolves the cruciform DNA.</text>
</comment>
<evidence type="ECO:0000256" key="3">
    <source>
        <dbReference type="ARBA" id="ARBA00023125"/>
    </source>
</evidence>
<dbReference type="Pfam" id="PF14520">
    <property type="entry name" value="HHH_5"/>
    <property type="match status" value="1"/>
</dbReference>
<dbReference type="Gene3D" id="1.10.8.10">
    <property type="entry name" value="DNA helicase RuvA subunit, C-terminal domain"/>
    <property type="match status" value="1"/>
</dbReference>
<comment type="domain">
    <text evidence="6">Has three domains with a flexible linker between the domains II and III and assumes an 'L' shape. Domain III is highly mobile and contacts RuvB.</text>
</comment>
<protein>
    <recommendedName>
        <fullName evidence="6">Holliday junction branch migration complex subunit RuvA</fullName>
    </recommendedName>
</protein>
<dbReference type="Gene3D" id="2.40.50.140">
    <property type="entry name" value="Nucleic acid-binding proteins"/>
    <property type="match status" value="1"/>
</dbReference>
<dbReference type="Proteomes" id="UP000886042">
    <property type="component" value="Unassembled WGS sequence"/>
</dbReference>
<dbReference type="InterPro" id="IPR000085">
    <property type="entry name" value="RuvA"/>
</dbReference>
<comment type="subunit">
    <text evidence="6">Homotetramer. Forms an RuvA(8)-RuvB(12)-Holliday junction (HJ) complex. HJ DNA is sandwiched between 2 RuvA tetramers; dsDNA enters through RuvA and exits via RuvB. An RuvB hexamer assembles on each DNA strand where it exits the tetramer. Each RuvB hexamer is contacted by two RuvA subunits (via domain III) on 2 adjacent RuvB subunits; this complex drives branch migration. In the full resolvosome a probable DNA-RuvA(4)-RuvB(12)-RuvC(2) complex forms which resolves the HJ.</text>
</comment>
<dbReference type="GO" id="GO:0009378">
    <property type="term" value="F:four-way junction helicase activity"/>
    <property type="evidence" value="ECO:0007669"/>
    <property type="project" value="InterPro"/>
</dbReference>
<evidence type="ECO:0000259" key="8">
    <source>
        <dbReference type="Pfam" id="PF07499"/>
    </source>
</evidence>
<comment type="caution">
    <text evidence="6">Lacks conserved residue(s) required for the propagation of feature annotation.</text>
</comment>
<dbReference type="SUPFAM" id="SSF50249">
    <property type="entry name" value="Nucleic acid-binding proteins"/>
    <property type="match status" value="1"/>
</dbReference>
<proteinExistence type="inferred from homology"/>
<evidence type="ECO:0000313" key="9">
    <source>
        <dbReference type="EMBL" id="HFB54623.1"/>
    </source>
</evidence>
<dbReference type="AlphaFoldDB" id="A0A7C3C4R8"/>
<dbReference type="GO" id="GO:0000400">
    <property type="term" value="F:four-way junction DNA binding"/>
    <property type="evidence" value="ECO:0007669"/>
    <property type="project" value="UniProtKB-UniRule"/>
</dbReference>
<comment type="caution">
    <text evidence="9">The sequence shown here is derived from an EMBL/GenBank/DDBJ whole genome shotgun (WGS) entry which is preliminary data.</text>
</comment>
<evidence type="ECO:0000256" key="1">
    <source>
        <dbReference type="ARBA" id="ARBA00022490"/>
    </source>
</evidence>